<organism evidence="3 4">
    <name type="scientific">Colletotrichum gloeosporioides (strain Cg-14)</name>
    <name type="common">Anthracnose fungus</name>
    <name type="synonym">Glomerella cingulata</name>
    <dbReference type="NCBI Taxonomy" id="1237896"/>
    <lineage>
        <taxon>Eukaryota</taxon>
        <taxon>Fungi</taxon>
        <taxon>Dikarya</taxon>
        <taxon>Ascomycota</taxon>
        <taxon>Pezizomycotina</taxon>
        <taxon>Sordariomycetes</taxon>
        <taxon>Hypocreomycetidae</taxon>
        <taxon>Glomerellales</taxon>
        <taxon>Glomerellaceae</taxon>
        <taxon>Colletotrichum</taxon>
        <taxon>Colletotrichum gloeosporioides species complex</taxon>
    </lineage>
</organism>
<dbReference type="Pfam" id="PF17111">
    <property type="entry name" value="PigL_N"/>
    <property type="match status" value="1"/>
</dbReference>
<dbReference type="AlphaFoldDB" id="T0JRK0"/>
<name>T0JRK0_COLGC</name>
<dbReference type="STRING" id="1237896.T0JRK0"/>
<dbReference type="HOGENOM" id="CLU_456339_0_0_1"/>
<dbReference type="OMA" id="WETANEN"/>
<feature type="coiled-coil region" evidence="1">
    <location>
        <begin position="276"/>
        <end position="303"/>
    </location>
</feature>
<comment type="caution">
    <text evidence="3">The sequence shown here is derived from an EMBL/GenBank/DDBJ whole genome shotgun (WGS) entry which is preliminary data.</text>
</comment>
<dbReference type="OrthoDB" id="539213at2759"/>
<evidence type="ECO:0000256" key="1">
    <source>
        <dbReference type="SAM" id="Coils"/>
    </source>
</evidence>
<dbReference type="EMBL" id="AMYD01003607">
    <property type="protein sequence ID" value="EQB45892.1"/>
    <property type="molecule type" value="Genomic_DNA"/>
</dbReference>
<feature type="domain" description="Azaphilone pigments biosynthesis cluster protein L N-terminal" evidence="2">
    <location>
        <begin position="6"/>
        <end position="145"/>
    </location>
</feature>
<evidence type="ECO:0000313" key="4">
    <source>
        <dbReference type="Proteomes" id="UP000015530"/>
    </source>
</evidence>
<evidence type="ECO:0000313" key="3">
    <source>
        <dbReference type="EMBL" id="EQB45892.1"/>
    </source>
</evidence>
<protein>
    <recommendedName>
        <fullName evidence="2">Azaphilone pigments biosynthesis cluster protein L N-terminal domain-containing protein</fullName>
    </recommendedName>
</protein>
<keyword evidence="1" id="KW-0175">Coiled coil</keyword>
<accession>T0JRK0</accession>
<gene>
    <name evidence="3" type="ORF">CGLO_15167</name>
</gene>
<dbReference type="InterPro" id="IPR031348">
    <property type="entry name" value="PigL_N"/>
</dbReference>
<evidence type="ECO:0000259" key="2">
    <source>
        <dbReference type="Pfam" id="PF17111"/>
    </source>
</evidence>
<sequence length="598" mass="67001">MSGVEAGATIVGLVGFGLTSLKTIYQFISNVKDGPEKVRDLANDLKNLQAAYERIEALDDLPGFASSPSLTDLIKNCNESIGKLQKKIGKLQVRPNDKFHGIVWKRLKMAFNDDEIAQMLDALSGYVNKFTLEISVIELRLMHQNAGHMSQLVAGGERHFAMARQHHSILDKVEKDVGEFFPQIQQVQNGVDAVAVKITSMQSLSVRQSVGIAERLEKLETEVARMSLRNKAPVNDYGIHDTMWAVPLEETQNSTILASIRNLCGLVDRRERHIESDEAQDIIEDLETLLHDLNSSKSNCQRAFTSSVAMESLATEKELSRDIRRFRGILSSSTDVTLNHFITNQNSSAELVGKVNKSIQTWTQHKSQHGHWIISTQKRWRRNTFEDGDKTIQDSIASVLFKPKGSHSQFVIKATVQQFQRIHGFYSAAPSLTVSRIRPRSSRVFHCVRLGDMAGLLQLLASGEASLQDRDDRGASLLHYSFEQPKMSQFLIEHGADPDDIAQCDHLLSEMPWWAGEEYIAEAHSRVDNSCYEEVRLTEDRVASLGTSHLDESVKTWLSKSSVSSDMSDSSSVASLRDLRNTEVGFSEEVYENPWAEG</sequence>
<reference evidence="4" key="1">
    <citation type="journal article" date="2013" name="Mol. Plant Microbe Interact.">
        <title>Global aspects of pacC regulation of pathogenicity genes in Colletotrichum gloeosporioides as revealed by transcriptome analysis.</title>
        <authorList>
            <person name="Alkan N."/>
            <person name="Meng X."/>
            <person name="Friedlander G."/>
            <person name="Reuveni E."/>
            <person name="Sukno S."/>
            <person name="Sherman A."/>
            <person name="Thon M."/>
            <person name="Fluhr R."/>
            <person name="Prusky D."/>
        </authorList>
    </citation>
    <scope>NUCLEOTIDE SEQUENCE [LARGE SCALE GENOMIC DNA]</scope>
    <source>
        <strain evidence="4">Cg-14</strain>
    </source>
</reference>
<dbReference type="Proteomes" id="UP000015530">
    <property type="component" value="Unassembled WGS sequence"/>
</dbReference>
<proteinExistence type="predicted"/>